<feature type="compositionally biased region" description="Polar residues" evidence="1">
    <location>
        <begin position="134"/>
        <end position="173"/>
    </location>
</feature>
<dbReference type="STRING" id="671987.R0K623"/>
<sequence length="412" mass="45778">MCSVYKLGYDSIARHKAEVSDTFLQSPLTTELMGYMSLPAEIRPSSAKLTTTKQGWPQPSSPDTNSESDMELAPSPTPPNRPRRRPHVKANQDANIAQGNPSTTRESSNGRPASKPRAIPASSDTRSESISEEPASSNSTMPTGPSTCPETPGFQSNDNEQRSSPRPTLSETPRGTHDMLREILRTALSPRDKKGVIYIVRDPQNPSAGYKIGKTTRCVMHRIKEHQECCNFTPDVIHVSTTDIFRTTGAWKGSSSRTWHTRASRGQGHREWFVVSRETALATVQQWERFMQHETPYSWTGNLSIVWSYVLEQRSPHPHSLATQHLSHQCRREHWAAILAPPTFGEWWNAYWAYASMLLRVTRNCAAKICAYCRGAVWSVHAVSVPDARSARGVYPCPGMCICDGSGESAAA</sequence>
<dbReference type="InterPro" id="IPR018306">
    <property type="entry name" value="Phage_T5_Orf172_DNA-bd"/>
</dbReference>
<dbReference type="OrthoDB" id="3511049at2759"/>
<dbReference type="eggNOG" id="ENOG502SZ7P">
    <property type="taxonomic scope" value="Eukaryota"/>
</dbReference>
<dbReference type="RefSeq" id="XP_008028067.1">
    <property type="nucleotide sequence ID" value="XM_008029876.1"/>
</dbReference>
<protein>
    <recommendedName>
        <fullName evidence="2">Bacteriophage T5 Orf172 DNA-binding domain-containing protein</fullName>
    </recommendedName>
</protein>
<name>R0K623_EXST2</name>
<proteinExistence type="predicted"/>
<feature type="region of interest" description="Disordered" evidence="1">
    <location>
        <begin position="47"/>
        <end position="177"/>
    </location>
</feature>
<feature type="domain" description="Bacteriophage T5 Orf172 DNA-binding" evidence="2">
    <location>
        <begin position="195"/>
        <end position="288"/>
    </location>
</feature>
<dbReference type="GeneID" id="19403695"/>
<dbReference type="Proteomes" id="UP000016935">
    <property type="component" value="Unassembled WGS sequence"/>
</dbReference>
<reference evidence="3 4" key="2">
    <citation type="journal article" date="2013" name="PLoS Genet.">
        <title>Comparative genome structure, secondary metabolite, and effector coding capacity across Cochliobolus pathogens.</title>
        <authorList>
            <person name="Condon B.J."/>
            <person name="Leng Y."/>
            <person name="Wu D."/>
            <person name="Bushley K.E."/>
            <person name="Ohm R.A."/>
            <person name="Otillar R."/>
            <person name="Martin J."/>
            <person name="Schackwitz W."/>
            <person name="Grimwood J."/>
            <person name="MohdZainudin N."/>
            <person name="Xue C."/>
            <person name="Wang R."/>
            <person name="Manning V.A."/>
            <person name="Dhillon B."/>
            <person name="Tu Z.J."/>
            <person name="Steffenson B.J."/>
            <person name="Salamov A."/>
            <person name="Sun H."/>
            <person name="Lowry S."/>
            <person name="LaButti K."/>
            <person name="Han J."/>
            <person name="Copeland A."/>
            <person name="Lindquist E."/>
            <person name="Barry K."/>
            <person name="Schmutz J."/>
            <person name="Baker S.E."/>
            <person name="Ciuffetti L.M."/>
            <person name="Grigoriev I.V."/>
            <person name="Zhong S."/>
            <person name="Turgeon B.G."/>
        </authorList>
    </citation>
    <scope>NUCLEOTIDE SEQUENCE [LARGE SCALE GENOMIC DNA]</scope>
    <source>
        <strain evidence="4">28A</strain>
    </source>
</reference>
<gene>
    <name evidence="3" type="ORF">SETTUDRAFT_32796</name>
</gene>
<dbReference type="HOGENOM" id="CLU_667587_0_0_1"/>
<dbReference type="Pfam" id="PF10544">
    <property type="entry name" value="T5orf172"/>
    <property type="match status" value="1"/>
</dbReference>
<evidence type="ECO:0000313" key="4">
    <source>
        <dbReference type="Proteomes" id="UP000016935"/>
    </source>
</evidence>
<feature type="compositionally biased region" description="Polar residues" evidence="1">
    <location>
        <begin position="92"/>
        <end position="111"/>
    </location>
</feature>
<dbReference type="AlphaFoldDB" id="R0K623"/>
<keyword evidence="4" id="KW-1185">Reference proteome</keyword>
<feature type="compositionally biased region" description="Polar residues" evidence="1">
    <location>
        <begin position="47"/>
        <end position="67"/>
    </location>
</feature>
<organism evidence="3 4">
    <name type="scientific">Exserohilum turcicum (strain 28A)</name>
    <name type="common">Northern leaf blight fungus</name>
    <name type="synonym">Setosphaeria turcica</name>
    <dbReference type="NCBI Taxonomy" id="671987"/>
    <lineage>
        <taxon>Eukaryota</taxon>
        <taxon>Fungi</taxon>
        <taxon>Dikarya</taxon>
        <taxon>Ascomycota</taxon>
        <taxon>Pezizomycotina</taxon>
        <taxon>Dothideomycetes</taxon>
        <taxon>Pleosporomycetidae</taxon>
        <taxon>Pleosporales</taxon>
        <taxon>Pleosporineae</taxon>
        <taxon>Pleosporaceae</taxon>
        <taxon>Exserohilum</taxon>
    </lineage>
</organism>
<evidence type="ECO:0000313" key="3">
    <source>
        <dbReference type="EMBL" id="EOA83767.1"/>
    </source>
</evidence>
<reference evidence="3 4" key="1">
    <citation type="journal article" date="2012" name="PLoS Pathog.">
        <title>Diverse lifestyles and strategies of plant pathogenesis encoded in the genomes of eighteen Dothideomycetes fungi.</title>
        <authorList>
            <person name="Ohm R.A."/>
            <person name="Feau N."/>
            <person name="Henrissat B."/>
            <person name="Schoch C.L."/>
            <person name="Horwitz B.A."/>
            <person name="Barry K.W."/>
            <person name="Condon B.J."/>
            <person name="Copeland A.C."/>
            <person name="Dhillon B."/>
            <person name="Glaser F."/>
            <person name="Hesse C.N."/>
            <person name="Kosti I."/>
            <person name="LaButti K."/>
            <person name="Lindquist E.A."/>
            <person name="Lucas S."/>
            <person name="Salamov A.A."/>
            <person name="Bradshaw R.E."/>
            <person name="Ciuffetti L."/>
            <person name="Hamelin R.C."/>
            <person name="Kema G.H.J."/>
            <person name="Lawrence C."/>
            <person name="Scott J.A."/>
            <person name="Spatafora J.W."/>
            <person name="Turgeon B.G."/>
            <person name="de Wit P.J.G.M."/>
            <person name="Zhong S."/>
            <person name="Goodwin S.B."/>
            <person name="Grigoriev I.V."/>
        </authorList>
    </citation>
    <scope>NUCLEOTIDE SEQUENCE [LARGE SCALE GENOMIC DNA]</scope>
    <source>
        <strain evidence="4">28A</strain>
    </source>
</reference>
<accession>R0K623</accession>
<dbReference type="EMBL" id="KB908814">
    <property type="protein sequence ID" value="EOA83767.1"/>
    <property type="molecule type" value="Genomic_DNA"/>
</dbReference>
<evidence type="ECO:0000256" key="1">
    <source>
        <dbReference type="SAM" id="MobiDB-lite"/>
    </source>
</evidence>
<evidence type="ECO:0000259" key="2">
    <source>
        <dbReference type="Pfam" id="PF10544"/>
    </source>
</evidence>